<dbReference type="AlphaFoldDB" id="A0A0G4H6B1"/>
<accession>A0A0G4H6B1</accession>
<keyword evidence="3" id="KW-1185">Reference proteome</keyword>
<organism evidence="2 3">
    <name type="scientific">Vitrella brassicaformis (strain CCMP3155)</name>
    <dbReference type="NCBI Taxonomy" id="1169540"/>
    <lineage>
        <taxon>Eukaryota</taxon>
        <taxon>Sar</taxon>
        <taxon>Alveolata</taxon>
        <taxon>Colpodellida</taxon>
        <taxon>Vitrellaceae</taxon>
        <taxon>Vitrella</taxon>
    </lineage>
</organism>
<sequence>MPSALRVSVKFLDAALDDILHPTVQTEREAAKLRAFHAFLSLTPPEQPQFPVVTKPKLGAQTVDDGHTADDDHGQTAKDEVEGGSNLSG</sequence>
<evidence type="ECO:0000313" key="3">
    <source>
        <dbReference type="Proteomes" id="UP000041254"/>
    </source>
</evidence>
<dbReference type="Proteomes" id="UP000041254">
    <property type="component" value="Unassembled WGS sequence"/>
</dbReference>
<dbReference type="VEuPathDB" id="CryptoDB:Vbra_19662"/>
<protein>
    <submittedName>
        <fullName evidence="2">Uncharacterized protein</fullName>
    </submittedName>
</protein>
<reference evidence="2 3" key="1">
    <citation type="submission" date="2014-11" db="EMBL/GenBank/DDBJ databases">
        <authorList>
            <person name="Zhu J."/>
            <person name="Qi W."/>
            <person name="Song R."/>
        </authorList>
    </citation>
    <scope>NUCLEOTIDE SEQUENCE [LARGE SCALE GENOMIC DNA]</scope>
</reference>
<evidence type="ECO:0000313" key="2">
    <source>
        <dbReference type="EMBL" id="CEM39402.1"/>
    </source>
</evidence>
<gene>
    <name evidence="2" type="ORF">Vbra_19662</name>
</gene>
<name>A0A0G4H6B1_VITBC</name>
<evidence type="ECO:0000256" key="1">
    <source>
        <dbReference type="SAM" id="MobiDB-lite"/>
    </source>
</evidence>
<proteinExistence type="predicted"/>
<feature type="compositionally biased region" description="Basic and acidic residues" evidence="1">
    <location>
        <begin position="64"/>
        <end position="81"/>
    </location>
</feature>
<dbReference type="InParanoid" id="A0A0G4H6B1"/>
<feature type="region of interest" description="Disordered" evidence="1">
    <location>
        <begin position="58"/>
        <end position="89"/>
    </location>
</feature>
<dbReference type="EMBL" id="CDMY01001036">
    <property type="protein sequence ID" value="CEM39402.1"/>
    <property type="molecule type" value="Genomic_DNA"/>
</dbReference>